<keyword evidence="8" id="KW-1185">Reference proteome</keyword>
<comment type="similarity">
    <text evidence="2">Belongs to the AB hydrolase superfamily. Lipase family. Class 3 subfamily.</text>
</comment>
<dbReference type="Pfam" id="PF01764">
    <property type="entry name" value="Lipase_3"/>
    <property type="match status" value="1"/>
</dbReference>
<evidence type="ECO:0000259" key="6">
    <source>
        <dbReference type="Pfam" id="PF01764"/>
    </source>
</evidence>
<dbReference type="Gene3D" id="3.40.50.1820">
    <property type="entry name" value="alpha/beta hydrolase"/>
    <property type="match status" value="1"/>
</dbReference>
<comment type="catalytic activity">
    <reaction evidence="3">
        <text>a diacylglycerol + H2O = a monoacylglycerol + a fatty acid + H(+)</text>
        <dbReference type="Rhea" id="RHEA:32731"/>
        <dbReference type="ChEBI" id="CHEBI:15377"/>
        <dbReference type="ChEBI" id="CHEBI:15378"/>
        <dbReference type="ChEBI" id="CHEBI:17408"/>
        <dbReference type="ChEBI" id="CHEBI:18035"/>
        <dbReference type="ChEBI" id="CHEBI:28868"/>
    </reaction>
</comment>
<dbReference type="InterPro" id="IPR051218">
    <property type="entry name" value="Sec_MonoDiacylglyc_Lipase"/>
</dbReference>
<evidence type="ECO:0000256" key="4">
    <source>
        <dbReference type="ARBA" id="ARBA00048461"/>
    </source>
</evidence>
<dbReference type="InterPro" id="IPR029058">
    <property type="entry name" value="AB_hydrolase_fold"/>
</dbReference>
<sequence>MRTAWITLYSILPAVPSSVFAHPSSAHDASGTNALSEIQIKAFVPYTSFAATAYCQPQSTLNWSCGQHCLANPNFQPVASGGDGSFTQFWFVGYDRDLDEVIVSHQGTDVLTIVPVLTDGDTASLPLDPRLFPGVKPDVLVHDGFASEQAATSEAVLAAVRNATAEFGTNRVTTVGHSLGAAISLLDTIFLHLQVPTAEVRFVGYGCPRVGMGTFVDWVDTLPIQVNHIANKKDLVPILPPKVLGFRHISGEIHIDEHNQWIGCPGHDNPSPSCTAGDVSLVLNFQLSDHAGPYDGVVMETCPSL</sequence>
<protein>
    <submittedName>
        <fullName evidence="7">Lipase</fullName>
    </submittedName>
</protein>
<feature type="signal peptide" evidence="5">
    <location>
        <begin position="1"/>
        <end position="21"/>
    </location>
</feature>
<name>A0A371DJE3_9APHY</name>
<dbReference type="OrthoDB" id="426718at2759"/>
<organism evidence="7 8">
    <name type="scientific">Lentinus brumalis</name>
    <dbReference type="NCBI Taxonomy" id="2498619"/>
    <lineage>
        <taxon>Eukaryota</taxon>
        <taxon>Fungi</taxon>
        <taxon>Dikarya</taxon>
        <taxon>Basidiomycota</taxon>
        <taxon>Agaricomycotina</taxon>
        <taxon>Agaricomycetes</taxon>
        <taxon>Polyporales</taxon>
        <taxon>Polyporaceae</taxon>
        <taxon>Lentinus</taxon>
    </lineage>
</organism>
<dbReference type="GO" id="GO:0006629">
    <property type="term" value="P:lipid metabolic process"/>
    <property type="evidence" value="ECO:0007669"/>
    <property type="project" value="InterPro"/>
</dbReference>
<evidence type="ECO:0000313" key="8">
    <source>
        <dbReference type="Proteomes" id="UP000256964"/>
    </source>
</evidence>
<dbReference type="AlphaFoldDB" id="A0A371DJE3"/>
<feature type="domain" description="Fungal lipase-type" evidence="6">
    <location>
        <begin position="103"/>
        <end position="242"/>
    </location>
</feature>
<comment type="catalytic activity">
    <reaction evidence="4">
        <text>a monoacylglycerol + H2O = glycerol + a fatty acid + H(+)</text>
        <dbReference type="Rhea" id="RHEA:15245"/>
        <dbReference type="ChEBI" id="CHEBI:15377"/>
        <dbReference type="ChEBI" id="CHEBI:15378"/>
        <dbReference type="ChEBI" id="CHEBI:17408"/>
        <dbReference type="ChEBI" id="CHEBI:17754"/>
        <dbReference type="ChEBI" id="CHEBI:28868"/>
    </reaction>
</comment>
<evidence type="ECO:0000313" key="7">
    <source>
        <dbReference type="EMBL" id="RDX52654.1"/>
    </source>
</evidence>
<dbReference type="EMBL" id="KZ857389">
    <property type="protein sequence ID" value="RDX52654.1"/>
    <property type="molecule type" value="Genomic_DNA"/>
</dbReference>
<dbReference type="PANTHER" id="PTHR45856">
    <property type="entry name" value="ALPHA/BETA-HYDROLASES SUPERFAMILY PROTEIN"/>
    <property type="match status" value="1"/>
</dbReference>
<keyword evidence="5" id="KW-0732">Signal</keyword>
<reference evidence="7 8" key="1">
    <citation type="journal article" date="2018" name="Biotechnol. Biofuels">
        <title>Integrative visual omics of the white-rot fungus Polyporus brumalis exposes the biotechnological potential of its oxidative enzymes for delignifying raw plant biomass.</title>
        <authorList>
            <person name="Miyauchi S."/>
            <person name="Rancon A."/>
            <person name="Drula E."/>
            <person name="Hage H."/>
            <person name="Chaduli D."/>
            <person name="Favel A."/>
            <person name="Grisel S."/>
            <person name="Henrissat B."/>
            <person name="Herpoel-Gimbert I."/>
            <person name="Ruiz-Duenas F.J."/>
            <person name="Chevret D."/>
            <person name="Hainaut M."/>
            <person name="Lin J."/>
            <person name="Wang M."/>
            <person name="Pangilinan J."/>
            <person name="Lipzen A."/>
            <person name="Lesage-Meessen L."/>
            <person name="Navarro D."/>
            <person name="Riley R."/>
            <person name="Grigoriev I.V."/>
            <person name="Zhou S."/>
            <person name="Raouche S."/>
            <person name="Rosso M.N."/>
        </authorList>
    </citation>
    <scope>NUCLEOTIDE SEQUENCE [LARGE SCALE GENOMIC DNA]</scope>
    <source>
        <strain evidence="7 8">BRFM 1820</strain>
    </source>
</reference>
<dbReference type="STRING" id="139420.A0A371DJE3"/>
<dbReference type="InterPro" id="IPR002921">
    <property type="entry name" value="Fungal_lipase-type"/>
</dbReference>
<dbReference type="Proteomes" id="UP000256964">
    <property type="component" value="Unassembled WGS sequence"/>
</dbReference>
<dbReference type="CDD" id="cd00519">
    <property type="entry name" value="Lipase_3"/>
    <property type="match status" value="1"/>
</dbReference>
<gene>
    <name evidence="7" type="ORF">OH76DRAFT_1470210</name>
</gene>
<proteinExistence type="inferred from homology"/>
<evidence type="ECO:0000256" key="2">
    <source>
        <dbReference type="ARBA" id="ARBA00043996"/>
    </source>
</evidence>
<feature type="chain" id="PRO_5016630897" evidence="5">
    <location>
        <begin position="22"/>
        <end position="305"/>
    </location>
</feature>
<accession>A0A371DJE3</accession>
<evidence type="ECO:0000256" key="5">
    <source>
        <dbReference type="SAM" id="SignalP"/>
    </source>
</evidence>
<evidence type="ECO:0000256" key="3">
    <source>
        <dbReference type="ARBA" id="ARBA00047591"/>
    </source>
</evidence>
<dbReference type="SUPFAM" id="SSF53474">
    <property type="entry name" value="alpha/beta-Hydrolases"/>
    <property type="match status" value="1"/>
</dbReference>
<dbReference type="PANTHER" id="PTHR45856:SF25">
    <property type="entry name" value="FUNGAL LIPASE-LIKE DOMAIN-CONTAINING PROTEIN"/>
    <property type="match status" value="1"/>
</dbReference>
<evidence type="ECO:0000256" key="1">
    <source>
        <dbReference type="ARBA" id="ARBA00023157"/>
    </source>
</evidence>
<keyword evidence="1" id="KW-1015">Disulfide bond</keyword>